<dbReference type="PROSITE" id="PS50020">
    <property type="entry name" value="WW_DOMAIN_2"/>
    <property type="match status" value="1"/>
</dbReference>
<comment type="caution">
    <text evidence="7">The sequence shown here is derived from an EMBL/GenBank/DDBJ whole genome shotgun (WGS) entry which is preliminary data.</text>
</comment>
<evidence type="ECO:0000313" key="7">
    <source>
        <dbReference type="EMBL" id="DAZ98660.1"/>
    </source>
</evidence>
<evidence type="ECO:0000259" key="5">
    <source>
        <dbReference type="PROSITE" id="PS50020"/>
    </source>
</evidence>
<dbReference type="PROSITE" id="PS50067">
    <property type="entry name" value="KINESIN_MOTOR_2"/>
    <property type="match status" value="1"/>
</dbReference>
<dbReference type="SUPFAM" id="SSF52540">
    <property type="entry name" value="P-loop containing nucleoside triphosphate hydrolases"/>
    <property type="match status" value="1"/>
</dbReference>
<keyword evidence="1 3" id="KW-0547">Nucleotide-binding</keyword>
<dbReference type="InterPro" id="IPR027417">
    <property type="entry name" value="P-loop_NTPase"/>
</dbReference>
<dbReference type="GO" id="GO:0008017">
    <property type="term" value="F:microtubule binding"/>
    <property type="evidence" value="ECO:0007669"/>
    <property type="project" value="InterPro"/>
</dbReference>
<dbReference type="FunFam" id="3.40.850.10:FF:000146">
    <property type="entry name" value="Kinesin-like protein"/>
    <property type="match status" value="1"/>
</dbReference>
<feature type="domain" description="Kinesin motor" evidence="6">
    <location>
        <begin position="862"/>
        <end position="1199"/>
    </location>
</feature>
<proteinExistence type="inferred from homology"/>
<keyword evidence="3" id="KW-0505">Motor protein</keyword>
<dbReference type="CDD" id="cd00201">
    <property type="entry name" value="WW"/>
    <property type="match status" value="1"/>
</dbReference>
<organism evidence="7 8">
    <name type="scientific">Lagenidium giganteum</name>
    <dbReference type="NCBI Taxonomy" id="4803"/>
    <lineage>
        <taxon>Eukaryota</taxon>
        <taxon>Sar</taxon>
        <taxon>Stramenopiles</taxon>
        <taxon>Oomycota</taxon>
        <taxon>Peronosporomycetes</taxon>
        <taxon>Pythiales</taxon>
        <taxon>Pythiaceae</taxon>
    </lineage>
</organism>
<dbReference type="InterPro" id="IPR001202">
    <property type="entry name" value="WW_dom"/>
</dbReference>
<dbReference type="SMART" id="SM00129">
    <property type="entry name" value="KISc"/>
    <property type="match status" value="1"/>
</dbReference>
<dbReference type="Pfam" id="PF00397">
    <property type="entry name" value="WW"/>
    <property type="match status" value="1"/>
</dbReference>
<dbReference type="Proteomes" id="UP001146120">
    <property type="component" value="Unassembled WGS sequence"/>
</dbReference>
<dbReference type="PROSITE" id="PS00411">
    <property type="entry name" value="KINESIN_MOTOR_1"/>
    <property type="match status" value="1"/>
</dbReference>
<evidence type="ECO:0000256" key="3">
    <source>
        <dbReference type="PROSITE-ProRule" id="PRU00283"/>
    </source>
</evidence>
<dbReference type="InterPro" id="IPR036020">
    <property type="entry name" value="WW_dom_sf"/>
</dbReference>
<evidence type="ECO:0000256" key="4">
    <source>
        <dbReference type="SAM" id="MobiDB-lite"/>
    </source>
</evidence>
<dbReference type="SUPFAM" id="SSF51045">
    <property type="entry name" value="WW domain"/>
    <property type="match status" value="1"/>
</dbReference>
<dbReference type="PANTHER" id="PTHR47972">
    <property type="entry name" value="KINESIN-LIKE PROTEIN KLP-3"/>
    <property type="match status" value="1"/>
</dbReference>
<dbReference type="Gene3D" id="3.30.1470.10">
    <property type="entry name" value="Photosystem I PsaD, reaction center subunit II"/>
    <property type="match status" value="1"/>
</dbReference>
<dbReference type="Gene3D" id="3.40.850.10">
    <property type="entry name" value="Kinesin motor domain"/>
    <property type="match status" value="1"/>
</dbReference>
<evidence type="ECO:0000256" key="2">
    <source>
        <dbReference type="ARBA" id="ARBA00022840"/>
    </source>
</evidence>
<evidence type="ECO:0000313" key="8">
    <source>
        <dbReference type="Proteomes" id="UP001146120"/>
    </source>
</evidence>
<dbReference type="GO" id="GO:0007018">
    <property type="term" value="P:microtubule-based movement"/>
    <property type="evidence" value="ECO:0007669"/>
    <property type="project" value="InterPro"/>
</dbReference>
<evidence type="ECO:0008006" key="9">
    <source>
        <dbReference type="Google" id="ProtNLM"/>
    </source>
</evidence>
<dbReference type="GO" id="GO:0005524">
    <property type="term" value="F:ATP binding"/>
    <property type="evidence" value="ECO:0007669"/>
    <property type="project" value="UniProtKB-UniRule"/>
</dbReference>
<dbReference type="PRINTS" id="PR00380">
    <property type="entry name" value="KINESINHEAVY"/>
</dbReference>
<gene>
    <name evidence="7" type="ORF">N0F65_008786</name>
</gene>
<dbReference type="GO" id="GO:0003777">
    <property type="term" value="F:microtubule motor activity"/>
    <property type="evidence" value="ECO:0007669"/>
    <property type="project" value="InterPro"/>
</dbReference>
<dbReference type="SMART" id="SM00456">
    <property type="entry name" value="WW"/>
    <property type="match status" value="1"/>
</dbReference>
<feature type="region of interest" description="Disordered" evidence="4">
    <location>
        <begin position="74"/>
        <end position="107"/>
    </location>
</feature>
<dbReference type="EMBL" id="DAKRPA010000100">
    <property type="protein sequence ID" value="DAZ98660.1"/>
    <property type="molecule type" value="Genomic_DNA"/>
</dbReference>
<evidence type="ECO:0000256" key="1">
    <source>
        <dbReference type="ARBA" id="ARBA00022741"/>
    </source>
</evidence>
<dbReference type="InterPro" id="IPR036961">
    <property type="entry name" value="Kinesin_motor_dom_sf"/>
</dbReference>
<reference evidence="7" key="1">
    <citation type="submission" date="2022-11" db="EMBL/GenBank/DDBJ databases">
        <authorList>
            <person name="Morgan W.R."/>
            <person name="Tartar A."/>
        </authorList>
    </citation>
    <scope>NUCLEOTIDE SEQUENCE</scope>
    <source>
        <strain evidence="7">ARSEF 373</strain>
    </source>
</reference>
<keyword evidence="2 3" id="KW-0067">ATP-binding</keyword>
<feature type="region of interest" description="Disordered" evidence="4">
    <location>
        <begin position="523"/>
        <end position="543"/>
    </location>
</feature>
<feature type="domain" description="WW" evidence="5">
    <location>
        <begin position="171"/>
        <end position="205"/>
    </location>
</feature>
<protein>
    <recommendedName>
        <fullName evidence="9">Kinesin-like protein</fullName>
    </recommendedName>
</protein>
<feature type="binding site" evidence="3">
    <location>
        <begin position="959"/>
        <end position="966"/>
    </location>
    <ligand>
        <name>ATP</name>
        <dbReference type="ChEBI" id="CHEBI:30616"/>
    </ligand>
</feature>
<reference evidence="7" key="2">
    <citation type="journal article" date="2023" name="Microbiol Resour">
        <title>Decontamination and Annotation of the Draft Genome Sequence of the Oomycete Lagenidium giganteum ARSEF 373.</title>
        <authorList>
            <person name="Morgan W.R."/>
            <person name="Tartar A."/>
        </authorList>
    </citation>
    <scope>NUCLEOTIDE SEQUENCE</scope>
    <source>
        <strain evidence="7">ARSEF 373</strain>
    </source>
</reference>
<dbReference type="GO" id="GO:0015630">
    <property type="term" value="C:microtubule cytoskeleton"/>
    <property type="evidence" value="ECO:0007669"/>
    <property type="project" value="TreeGrafter"/>
</dbReference>
<dbReference type="PANTHER" id="PTHR47972:SF28">
    <property type="entry name" value="KINESIN-LIKE PROTEIN KLP-3"/>
    <property type="match status" value="1"/>
</dbReference>
<dbReference type="InterPro" id="IPR019821">
    <property type="entry name" value="Kinesin_motor_CS"/>
</dbReference>
<dbReference type="InterPro" id="IPR001752">
    <property type="entry name" value="Kinesin_motor_dom"/>
</dbReference>
<dbReference type="Pfam" id="PF00225">
    <property type="entry name" value="Kinesin"/>
    <property type="match status" value="1"/>
</dbReference>
<dbReference type="PROSITE" id="PS01159">
    <property type="entry name" value="WW_DOMAIN_1"/>
    <property type="match status" value="1"/>
</dbReference>
<accession>A0AAV2YUT8</accession>
<keyword evidence="8" id="KW-1185">Reference proteome</keyword>
<comment type="similarity">
    <text evidence="3">Belongs to the TRAFAC class myosin-kinesin ATPase superfamily. Kinesin family.</text>
</comment>
<feature type="region of interest" description="Disordered" evidence="4">
    <location>
        <begin position="1223"/>
        <end position="1246"/>
    </location>
</feature>
<sequence>MENVPPSGSTANAGDWHAPMQAVKTQRNNALLDLAFEGNDLGSDDAGNVMAQAPYAARHRAEAAYHADMTAHSDANGGALPRPSVSWHAGNSTATYQQQQQQHQHHEYHQHTAVAQDAALGFDVGTDELTLMEATEPELFQAGVLEHARVLGIDPESEPEFLWLARESLIAAVPDGWYHVTASTSGQPYYYNEVTGESRWDHPSDDKYRQLYRMLKQKQLHQGKAAMSMSMYVPSTSGHQQYGFRDSAPAAHYYDSHATPAYQSYAWEDHRSAQAHGTNGYDANAEATYAQYHQQPTAAWDNTVSDDQYAADPAASAQYSTHTNVSGVCLWCACVGYANNQIPKGYTSTDEHSDWESDSGIRSRATRYSDASVTRATSAASAVEDQRAAEIEQLGQQLKDRDAEIEQIKLHASETEQHLEASRQAMKDLQEKFDHSVIENQRASGEAQDISSLQAKLEELERQNATFSEQLEARANVQTDLLAVLDEKKEMTERLAALNAAVAELDAIAAERDTLKAQLEEVEQRLSADQSNSEHTDSLEKSVQDLQQQLNQLTEELKETRSNVDTIMVERDELKQQLEATTQAAAAHQENSAVVETLTQELTSTRAQLDDLTALLQKTKSEKSSLVARLKKSEQAAATTTGQTEEQQRLIESLSREIEEIRQQLHDAQLQLESSEKNRLELTSLMEASNSASASQQEEAKELQRENTKLYRQLEALREEVKASQTHQAALTDEKNALVAKLAETEQSSAASLGEAEEQNRTFKREIRSLERELKTLQVVAKERDEELVAAKTQVEALETKLVLQEQALEQAAKAAYEEARQASAETIKQIQAEKARMADLYTQELQTRRKLHNKMMEMQGNIRVFCRVRPIQPVELKTDHAAMAVFFRENDRESLELHVGGGDATADGKGATLAIQKHTFEFDHVFQPSSTQFDVFEQTKALVISALDGFNVCIFAYGQTGSGKTHTMEGSENDRGVNYRALQELFRIRDDRIASGNFECSMKLSILEVYNETIVDLLDSGQDRKPLDVRMGKQGTYVENLIEVEVFGEKDVTDLMKLGHSHRSIGSHDFNEHSSRSHLVLSISIETFQKVDNRRLASKLHLIDLAGSERVSKTAATGQRLKEAQNINRSLSALGDVIAALGANSKHVPYRNSKLTFLLQESLSGNSKVLMFVNISPVQWNAWETLCSLNFASRCRNIALGQAKANVSGGSGGPPTIMTASNGIGSANGSSGGLHTSMSMSSMSMNSSGNLSVSASKMTGASANVSIVRASAASTSKSSQRAHANP</sequence>
<evidence type="ECO:0000259" key="6">
    <source>
        <dbReference type="PROSITE" id="PS50067"/>
    </source>
</evidence>
<name>A0AAV2YUT8_9STRA</name>
<dbReference type="InterPro" id="IPR027640">
    <property type="entry name" value="Kinesin-like_fam"/>
</dbReference>